<evidence type="ECO:0000313" key="3">
    <source>
        <dbReference type="Proteomes" id="UP001165270"/>
    </source>
</evidence>
<dbReference type="RefSeq" id="WP_242713637.1">
    <property type="nucleotide sequence ID" value="NZ_JALDAX010000032.1"/>
</dbReference>
<comment type="caution">
    <text evidence="2">The sequence shown here is derived from an EMBL/GenBank/DDBJ whole genome shotgun (WGS) entry which is preliminary data.</text>
</comment>
<protein>
    <recommendedName>
        <fullName evidence="1">D-inositol 3-phosphate glycosyltransferase</fullName>
    </recommendedName>
</protein>
<organism evidence="2 3">
    <name type="scientific">Streptomyces spinosisporus</name>
    <dbReference type="NCBI Taxonomy" id="2927582"/>
    <lineage>
        <taxon>Bacteria</taxon>
        <taxon>Bacillati</taxon>
        <taxon>Actinomycetota</taxon>
        <taxon>Actinomycetes</taxon>
        <taxon>Kitasatosporales</taxon>
        <taxon>Streptomycetaceae</taxon>
        <taxon>Streptomyces</taxon>
    </lineage>
</organism>
<evidence type="ECO:0000256" key="1">
    <source>
        <dbReference type="ARBA" id="ARBA00021292"/>
    </source>
</evidence>
<dbReference type="PANTHER" id="PTHR12526">
    <property type="entry name" value="GLYCOSYLTRANSFERASE"/>
    <property type="match status" value="1"/>
</dbReference>
<name>A0ABS9XW56_9ACTN</name>
<reference evidence="2" key="1">
    <citation type="submission" date="2022-03" db="EMBL/GenBank/DDBJ databases">
        <title>Streptomyces 7R015 and 7R016 isolated from Barleria lupulina in Thailand.</title>
        <authorList>
            <person name="Kanchanasin P."/>
            <person name="Phongsopitanun W."/>
            <person name="Tanasupawat S."/>
        </authorList>
    </citation>
    <scope>NUCLEOTIDE SEQUENCE</scope>
    <source>
        <strain evidence="2">7R016</strain>
    </source>
</reference>
<sequence>MNRQSIAPTHPAYTIPPALRGPDWQDPFAGIPVPDVFAWAADSAGCGWYRAQLPMEGLAALGYKTHHSTRLPRPVRHNRDVTIIGQRVCDPDPSSMWQQLAAEGRHLIYEVDDDLFNIDHRSPAAHQYYARPDVRDNIRRNIQVAAAVTVTTEPLADIVAQWNTNVHVIPNAVPDWLIDHQPPQRDDVLTIGWGGSATHNMDWGSSDQQIRRFLQRHPETELHCIGNDYGALLRAPRRRFTPWQQSVEDYYRAIDYHIAVTPLLPHIFNRSKSAVKATEAAALGIPVIASAVRPYEDFIQHGVTGLLVHRDHEWAQHLRALTHDPAMRQEMGNAAREHARQYTISRLAPAWEKALLR</sequence>
<keyword evidence="3" id="KW-1185">Reference proteome</keyword>
<dbReference type="Proteomes" id="UP001165270">
    <property type="component" value="Unassembled WGS sequence"/>
</dbReference>
<proteinExistence type="predicted"/>
<dbReference type="Gene3D" id="3.40.50.2000">
    <property type="entry name" value="Glycogen Phosphorylase B"/>
    <property type="match status" value="1"/>
</dbReference>
<dbReference type="SUPFAM" id="SSF53756">
    <property type="entry name" value="UDP-Glycosyltransferase/glycogen phosphorylase"/>
    <property type="match status" value="1"/>
</dbReference>
<evidence type="ECO:0000313" key="2">
    <source>
        <dbReference type="EMBL" id="MCI3246286.1"/>
    </source>
</evidence>
<dbReference type="EMBL" id="JALDAX010000032">
    <property type="protein sequence ID" value="MCI3246286.1"/>
    <property type="molecule type" value="Genomic_DNA"/>
</dbReference>
<dbReference type="Pfam" id="PF13692">
    <property type="entry name" value="Glyco_trans_1_4"/>
    <property type="match status" value="1"/>
</dbReference>
<dbReference type="CDD" id="cd03801">
    <property type="entry name" value="GT4_PimA-like"/>
    <property type="match status" value="1"/>
</dbReference>
<gene>
    <name evidence="2" type="ORF">MQN93_42010</name>
</gene>
<accession>A0ABS9XW56</accession>